<keyword evidence="5 6" id="KW-0030">Aminoacyl-tRNA synthetase</keyword>
<dbReference type="AlphaFoldDB" id="A0A1F5VII5"/>
<dbReference type="InterPro" id="IPR004364">
    <property type="entry name" value="Aa-tRNA-synt_II"/>
</dbReference>
<keyword evidence="4 6" id="KW-0648">Protein biosynthesis</keyword>
<evidence type="ECO:0000256" key="6">
    <source>
        <dbReference type="HAMAP-Rule" id="MF_00044"/>
    </source>
</evidence>
<evidence type="ECO:0000256" key="4">
    <source>
        <dbReference type="ARBA" id="ARBA00022917"/>
    </source>
</evidence>
<dbReference type="GO" id="GO:0006422">
    <property type="term" value="P:aspartyl-tRNA aminoacylation"/>
    <property type="evidence" value="ECO:0007669"/>
    <property type="project" value="UniProtKB-UniRule"/>
</dbReference>
<feature type="binding site" evidence="6">
    <location>
        <position position="370"/>
    </location>
    <ligand>
        <name>L-aspartate</name>
        <dbReference type="ChEBI" id="CHEBI:29991"/>
    </ligand>
</feature>
<dbReference type="PROSITE" id="PS50862">
    <property type="entry name" value="AA_TRNA_LIGASE_II"/>
    <property type="match status" value="1"/>
</dbReference>
<feature type="binding site" evidence="6">
    <location>
        <position position="179"/>
    </location>
    <ligand>
        <name>L-aspartate</name>
        <dbReference type="ChEBI" id="CHEBI:29991"/>
    </ligand>
</feature>
<dbReference type="InterPro" id="IPR012340">
    <property type="entry name" value="NA-bd_OB-fold"/>
</dbReference>
<name>A0A1F5VII5_9BACT</name>
<dbReference type="SUPFAM" id="SSF50249">
    <property type="entry name" value="Nucleic acid-binding proteins"/>
    <property type="match status" value="1"/>
</dbReference>
<dbReference type="GO" id="GO:0050560">
    <property type="term" value="F:aspartate-tRNA(Asn) ligase activity"/>
    <property type="evidence" value="ECO:0007669"/>
    <property type="project" value="UniProtKB-EC"/>
</dbReference>
<dbReference type="CDD" id="cd04317">
    <property type="entry name" value="EcAspRS_like_N"/>
    <property type="match status" value="1"/>
</dbReference>
<dbReference type="InterPro" id="IPR004524">
    <property type="entry name" value="Asp-tRNA-ligase_1"/>
</dbReference>
<accession>A0A1F5VII5</accession>
<feature type="site" description="Important for tRNA non-discrimination" evidence="6">
    <location>
        <position position="86"/>
    </location>
</feature>
<dbReference type="SUPFAM" id="SSF55681">
    <property type="entry name" value="Class II aaRS and biotin synthetases"/>
    <property type="match status" value="1"/>
</dbReference>
<feature type="region of interest" description="Aspartate" evidence="6">
    <location>
        <begin position="203"/>
        <end position="206"/>
    </location>
</feature>
<dbReference type="Pfam" id="PF01336">
    <property type="entry name" value="tRNA_anti-codon"/>
    <property type="match status" value="1"/>
</dbReference>
<evidence type="ECO:0000256" key="2">
    <source>
        <dbReference type="ARBA" id="ARBA00022741"/>
    </source>
</evidence>
<dbReference type="GO" id="GO:0005737">
    <property type="term" value="C:cytoplasm"/>
    <property type="evidence" value="ECO:0007669"/>
    <property type="project" value="UniProtKB-SubCell"/>
</dbReference>
<keyword evidence="6" id="KW-0963">Cytoplasm</keyword>
<evidence type="ECO:0000256" key="3">
    <source>
        <dbReference type="ARBA" id="ARBA00022840"/>
    </source>
</evidence>
<keyword evidence="1 6" id="KW-0436">Ligase</keyword>
<dbReference type="Gene3D" id="3.30.930.10">
    <property type="entry name" value="Bira Bifunctional Protein, Domain 2"/>
    <property type="match status" value="1"/>
</dbReference>
<feature type="binding site" evidence="6">
    <location>
        <begin position="415"/>
        <end position="418"/>
    </location>
    <ligand>
        <name>ATP</name>
        <dbReference type="ChEBI" id="CHEBI:30616"/>
    </ligand>
</feature>
<feature type="domain" description="Aminoacyl-transfer RNA synthetases class-II family profile" evidence="7">
    <location>
        <begin position="148"/>
        <end position="436"/>
    </location>
</feature>
<comment type="caution">
    <text evidence="6">Lacks conserved residue(s) required for the propagation of feature annotation.</text>
</comment>
<feature type="site" description="Important for tRNA non-discrimination" evidence="6">
    <location>
        <position position="28"/>
    </location>
</feature>
<organism evidence="8 9">
    <name type="scientific">Candidatus Giovannonibacteria bacterium RIFCSPHIGHO2_01_FULL_45_23</name>
    <dbReference type="NCBI Taxonomy" id="1798325"/>
    <lineage>
        <taxon>Bacteria</taxon>
        <taxon>Candidatus Giovannoniibacteriota</taxon>
    </lineage>
</organism>
<protein>
    <recommendedName>
        <fullName evidence="6">Aspartate--tRNA(Asp/Asn) ligase</fullName>
        <ecNumber evidence="6">6.1.1.23</ecNumber>
    </recommendedName>
    <alternativeName>
        <fullName evidence="6">Aspartyl-tRNA synthetase</fullName>
        <shortName evidence="6">AspRS</shortName>
    </alternativeName>
    <alternativeName>
        <fullName evidence="6">Non-discriminating aspartyl-tRNA synthetase</fullName>
        <shortName evidence="6">ND-AspRS</shortName>
    </alternativeName>
</protein>
<keyword evidence="2 6" id="KW-0547">Nucleotide-binding</keyword>
<gene>
    <name evidence="6" type="primary">aspS</name>
    <name evidence="8" type="ORF">A2834_03805</name>
</gene>
<comment type="subunit">
    <text evidence="6">Homodimer.</text>
</comment>
<dbReference type="EC" id="6.1.1.23" evidence="6"/>
<feature type="binding site" evidence="6">
    <location>
        <position position="225"/>
    </location>
    <ligand>
        <name>L-aspartate</name>
        <dbReference type="ChEBI" id="CHEBI:29991"/>
    </ligand>
</feature>
<comment type="similarity">
    <text evidence="6">Belongs to the class-II aminoacyl-tRNA synthetase family. Type 1 subfamily.</text>
</comment>
<dbReference type="GO" id="GO:0005524">
    <property type="term" value="F:ATP binding"/>
    <property type="evidence" value="ECO:0007669"/>
    <property type="project" value="UniProtKB-UniRule"/>
</dbReference>
<evidence type="ECO:0000313" key="9">
    <source>
        <dbReference type="Proteomes" id="UP000179251"/>
    </source>
</evidence>
<evidence type="ECO:0000256" key="5">
    <source>
        <dbReference type="ARBA" id="ARBA00023146"/>
    </source>
</evidence>
<feature type="binding site" evidence="6">
    <location>
        <begin position="225"/>
        <end position="227"/>
    </location>
    <ligand>
        <name>ATP</name>
        <dbReference type="ChEBI" id="CHEBI:30616"/>
    </ligand>
</feature>
<feature type="binding site" evidence="6">
    <location>
        <position position="363"/>
    </location>
    <ligand>
        <name>ATP</name>
        <dbReference type="ChEBI" id="CHEBI:30616"/>
    </ligand>
</feature>
<dbReference type="Gene3D" id="2.40.50.140">
    <property type="entry name" value="Nucleic acid-binding proteins"/>
    <property type="match status" value="1"/>
</dbReference>
<dbReference type="PRINTS" id="PR01042">
    <property type="entry name" value="TRNASYNTHASP"/>
</dbReference>
<dbReference type="EMBL" id="MFHD01000005">
    <property type="protein sequence ID" value="OGF63232.1"/>
    <property type="molecule type" value="Genomic_DNA"/>
</dbReference>
<dbReference type="InterPro" id="IPR004365">
    <property type="entry name" value="NA-bd_OB_tRNA"/>
</dbReference>
<dbReference type="GO" id="GO:0004815">
    <property type="term" value="F:aspartate-tRNA ligase activity"/>
    <property type="evidence" value="ECO:0007669"/>
    <property type="project" value="UniProtKB-UniRule"/>
</dbReference>
<dbReference type="PANTHER" id="PTHR22594">
    <property type="entry name" value="ASPARTYL/LYSYL-TRNA SYNTHETASE"/>
    <property type="match status" value="1"/>
</dbReference>
<evidence type="ECO:0000256" key="1">
    <source>
        <dbReference type="ARBA" id="ARBA00022598"/>
    </source>
</evidence>
<dbReference type="Pfam" id="PF00152">
    <property type="entry name" value="tRNA-synt_2"/>
    <property type="match status" value="1"/>
</dbReference>
<dbReference type="InterPro" id="IPR045864">
    <property type="entry name" value="aa-tRNA-synth_II/BPL/LPL"/>
</dbReference>
<comment type="subcellular location">
    <subcellularLocation>
        <location evidence="6">Cytoplasm</location>
    </subcellularLocation>
</comment>
<feature type="binding site" evidence="6">
    <location>
        <position position="327"/>
    </location>
    <ligand>
        <name>L-aspartate</name>
        <dbReference type="ChEBI" id="CHEBI:29991"/>
    </ligand>
</feature>
<dbReference type="InterPro" id="IPR002312">
    <property type="entry name" value="Asp/Asn-tRNA-synth_IIb"/>
</dbReference>
<proteinExistence type="inferred from homology"/>
<dbReference type="HAMAP" id="MF_00044">
    <property type="entry name" value="Asp_tRNA_synth_type1"/>
    <property type="match status" value="1"/>
</dbReference>
<dbReference type="GO" id="GO:0003676">
    <property type="term" value="F:nucleic acid binding"/>
    <property type="evidence" value="ECO:0007669"/>
    <property type="project" value="InterPro"/>
</dbReference>
<sequence>MRTLTKDTVNKIRETVTLMGWVGGRRDHGKLIFIDLRDRWGLVQIVFSAKGGSVSGGNPNLLELADKLRPEWVVKIDGIVKERPEGMRNPDIATGNVEIEATKLEILAEAKAPPFDVASDGREIGEDIRLKHRYLDLKRGRLQKNLILRSEFPKHIRDFLYERDFVETETPLLTKSTPEGSRDFVVPSRLHPGKFYALPQSPQQYKQLLMVAGLEKYFQIARALRDEDTRADRGFEHTQIDIEMSFVEQKDVMNFIEEMVIYAAEKIGQKITQKPFPTFTYQEAMEKFGADKFDLRQNKGSKELAFAWVVDFPVFEKDENGCLTYSHNPFTAPKPEHVNELMRGKNLESLISLQYDLVCNGHEVGGGGIRINKAEVLEKVFEILGHTKEEIKEKFGHMLEAFEYGAPPHGGIALGLDRLMMIFSEEEAMREVVAFPLTGDGRDLMMDSPSGLTKKQLRELHIKAG</sequence>
<comment type="catalytic activity">
    <reaction evidence="6">
        <text>tRNA(Asx) + L-aspartate + ATP = L-aspartyl-tRNA(Asx) + AMP + diphosphate</text>
        <dbReference type="Rhea" id="RHEA:18349"/>
        <dbReference type="Rhea" id="RHEA-COMP:9710"/>
        <dbReference type="Rhea" id="RHEA-COMP:9711"/>
        <dbReference type="ChEBI" id="CHEBI:29991"/>
        <dbReference type="ChEBI" id="CHEBI:30616"/>
        <dbReference type="ChEBI" id="CHEBI:33019"/>
        <dbReference type="ChEBI" id="CHEBI:78442"/>
        <dbReference type="ChEBI" id="CHEBI:78516"/>
        <dbReference type="ChEBI" id="CHEBI:456215"/>
        <dbReference type="EC" id="6.1.1.23"/>
    </reaction>
</comment>
<dbReference type="PANTHER" id="PTHR22594:SF5">
    <property type="entry name" value="ASPARTATE--TRNA LIGASE, MITOCHONDRIAL"/>
    <property type="match status" value="1"/>
</dbReference>
<reference evidence="8 9" key="1">
    <citation type="journal article" date="2016" name="Nat. Commun.">
        <title>Thousands of microbial genomes shed light on interconnected biogeochemical processes in an aquifer system.</title>
        <authorList>
            <person name="Anantharaman K."/>
            <person name="Brown C.T."/>
            <person name="Hug L.A."/>
            <person name="Sharon I."/>
            <person name="Castelle C.J."/>
            <person name="Probst A.J."/>
            <person name="Thomas B.C."/>
            <person name="Singh A."/>
            <person name="Wilkins M.J."/>
            <person name="Karaoz U."/>
            <person name="Brodie E.L."/>
            <person name="Williams K.H."/>
            <person name="Hubbard S.S."/>
            <person name="Banfield J.F."/>
        </authorList>
    </citation>
    <scope>NUCLEOTIDE SEQUENCE [LARGE SCALE GENOMIC DNA]</scope>
</reference>
<comment type="caution">
    <text evidence="8">The sequence shown here is derived from an EMBL/GenBank/DDBJ whole genome shotgun (WGS) entry which is preliminary data.</text>
</comment>
<evidence type="ECO:0000313" key="8">
    <source>
        <dbReference type="EMBL" id="OGF63232.1"/>
    </source>
</evidence>
<evidence type="ECO:0000259" key="7">
    <source>
        <dbReference type="PROSITE" id="PS50862"/>
    </source>
</evidence>
<dbReference type="InterPro" id="IPR006195">
    <property type="entry name" value="aa-tRNA-synth_II"/>
</dbReference>
<dbReference type="InterPro" id="IPR047090">
    <property type="entry name" value="AspRS_core"/>
</dbReference>
<dbReference type="InterPro" id="IPR047089">
    <property type="entry name" value="Asp-tRNA-ligase_1_N"/>
</dbReference>
<dbReference type="CDD" id="cd00777">
    <property type="entry name" value="AspRS_core"/>
    <property type="match status" value="1"/>
</dbReference>
<comment type="function">
    <text evidence="6">Aspartyl-tRNA synthetase with relaxed tRNA specificity since it is able to aspartylate not only its cognate tRNA(Asp) but also tRNA(Asn). Reaction proceeds in two steps: L-aspartate is first activated by ATP to form Asp-AMP and then transferred to the acceptor end of tRNA(Asp/Asn).</text>
</comment>
<dbReference type="Proteomes" id="UP000179251">
    <property type="component" value="Unassembled WGS sequence"/>
</dbReference>
<dbReference type="STRING" id="1798325.A2834_03805"/>
<keyword evidence="3 6" id="KW-0067">ATP-binding</keyword>